<protein>
    <submittedName>
        <fullName evidence="2">Uncharacterized protein</fullName>
    </submittedName>
</protein>
<feature type="region of interest" description="Disordered" evidence="1">
    <location>
        <begin position="23"/>
        <end position="54"/>
    </location>
</feature>
<evidence type="ECO:0000313" key="2">
    <source>
        <dbReference type="EMBL" id="KAF6378711.1"/>
    </source>
</evidence>
<proteinExistence type="predicted"/>
<keyword evidence="3" id="KW-1185">Reference proteome</keyword>
<feature type="compositionally biased region" description="Polar residues" evidence="1">
    <location>
        <begin position="27"/>
        <end position="37"/>
    </location>
</feature>
<comment type="caution">
    <text evidence="2">The sequence shown here is derived from an EMBL/GenBank/DDBJ whole genome shotgun (WGS) entry which is preliminary data.</text>
</comment>
<dbReference type="Proteomes" id="UP000527355">
    <property type="component" value="Unassembled WGS sequence"/>
</dbReference>
<accession>A0A7J7ZX68</accession>
<evidence type="ECO:0000256" key="1">
    <source>
        <dbReference type="SAM" id="MobiDB-lite"/>
    </source>
</evidence>
<sequence length="127" mass="13738">MLYFKQTSLKGFSGELVGSLDGPGTPSRFQSIASHTPSGAERVPRSALGGRPCQTGKAAFSAPLSPGHFNFPFIFHLREQRCPGRLEGGGLISQEVSSVPRSPYLHHEDLTSPSNKMLMDVIPDNEQ</sequence>
<evidence type="ECO:0000313" key="3">
    <source>
        <dbReference type="Proteomes" id="UP000527355"/>
    </source>
</evidence>
<dbReference type="EMBL" id="JABWUV010000002">
    <property type="protein sequence ID" value="KAF6378711.1"/>
    <property type="molecule type" value="Genomic_DNA"/>
</dbReference>
<gene>
    <name evidence="2" type="ORF">mMyoMyo1_009637</name>
</gene>
<reference evidence="2 3" key="1">
    <citation type="journal article" date="2020" name="Nature">
        <title>Six reference-quality genomes reveal evolution of bat adaptations.</title>
        <authorList>
            <person name="Jebb D."/>
            <person name="Huang Z."/>
            <person name="Pippel M."/>
            <person name="Hughes G.M."/>
            <person name="Lavrichenko K."/>
            <person name="Devanna P."/>
            <person name="Winkler S."/>
            <person name="Jermiin L.S."/>
            <person name="Skirmuntt E.C."/>
            <person name="Katzourakis A."/>
            <person name="Burkitt-Gray L."/>
            <person name="Ray D.A."/>
            <person name="Sullivan K.A.M."/>
            <person name="Roscito J.G."/>
            <person name="Kirilenko B.M."/>
            <person name="Davalos L.M."/>
            <person name="Corthals A.P."/>
            <person name="Power M.L."/>
            <person name="Jones G."/>
            <person name="Ransome R.D."/>
            <person name="Dechmann D.K.N."/>
            <person name="Locatelli A.G."/>
            <person name="Puechmaille S.J."/>
            <person name="Fedrigo O."/>
            <person name="Jarvis E.D."/>
            <person name="Hiller M."/>
            <person name="Vernes S.C."/>
            <person name="Myers E.W."/>
            <person name="Teeling E.C."/>
        </authorList>
    </citation>
    <scope>NUCLEOTIDE SEQUENCE [LARGE SCALE GENOMIC DNA]</scope>
    <source>
        <strain evidence="2">MMyoMyo1</strain>
        <tissue evidence="2">Flight muscle</tissue>
    </source>
</reference>
<name>A0A7J7ZX68_MYOMY</name>
<organism evidence="2 3">
    <name type="scientific">Myotis myotis</name>
    <name type="common">Greater mouse-eared bat</name>
    <name type="synonym">Vespertilio myotis</name>
    <dbReference type="NCBI Taxonomy" id="51298"/>
    <lineage>
        <taxon>Eukaryota</taxon>
        <taxon>Metazoa</taxon>
        <taxon>Chordata</taxon>
        <taxon>Craniata</taxon>
        <taxon>Vertebrata</taxon>
        <taxon>Euteleostomi</taxon>
        <taxon>Mammalia</taxon>
        <taxon>Eutheria</taxon>
        <taxon>Laurasiatheria</taxon>
        <taxon>Chiroptera</taxon>
        <taxon>Yangochiroptera</taxon>
        <taxon>Vespertilionidae</taxon>
        <taxon>Myotis</taxon>
    </lineage>
</organism>
<dbReference type="AlphaFoldDB" id="A0A7J7ZX68"/>